<dbReference type="Gene3D" id="3.10.450.50">
    <property type="match status" value="1"/>
</dbReference>
<keyword evidence="3" id="KW-1185">Reference proteome</keyword>
<evidence type="ECO:0000313" key="3">
    <source>
        <dbReference type="Proteomes" id="UP000540656"/>
    </source>
</evidence>
<proteinExistence type="predicted"/>
<dbReference type="Pfam" id="PF13474">
    <property type="entry name" value="SnoaL_3"/>
    <property type="match status" value="1"/>
</dbReference>
<dbReference type="AlphaFoldDB" id="A0A7Y9UNV0"/>
<dbReference type="Proteomes" id="UP000540656">
    <property type="component" value="Unassembled WGS sequence"/>
</dbReference>
<dbReference type="InterPro" id="IPR037401">
    <property type="entry name" value="SnoaL-like"/>
</dbReference>
<sequence length="151" mass="16965">MTRMVEDDAPQDREPIRDVETTHRAFYAAWEAADIAAAAQLWLDSEDISIAFPGGSPTWGREAVLEQLAEAMDFTRGIQFLFEDLRFAVQGDVARLTCIEHVLMPGDRSFEEVAEAPLSRLAVSSTLVRTEVGWRLWSHMSGPILTDVERE</sequence>
<dbReference type="EMBL" id="JACCAA010000001">
    <property type="protein sequence ID" value="NYG58933.1"/>
    <property type="molecule type" value="Genomic_DNA"/>
</dbReference>
<evidence type="ECO:0000259" key="1">
    <source>
        <dbReference type="Pfam" id="PF13474"/>
    </source>
</evidence>
<reference evidence="2 3" key="1">
    <citation type="submission" date="2020-07" db="EMBL/GenBank/DDBJ databases">
        <title>Sequencing the genomes of 1000 actinobacteria strains.</title>
        <authorList>
            <person name="Klenk H.-P."/>
        </authorList>
    </citation>
    <scope>NUCLEOTIDE SEQUENCE [LARGE SCALE GENOMIC DNA]</scope>
    <source>
        <strain evidence="2 3">DSM 23819</strain>
    </source>
</reference>
<organism evidence="2 3">
    <name type="scientific">Nocardioides daedukensis</name>
    <dbReference type="NCBI Taxonomy" id="634462"/>
    <lineage>
        <taxon>Bacteria</taxon>
        <taxon>Bacillati</taxon>
        <taxon>Actinomycetota</taxon>
        <taxon>Actinomycetes</taxon>
        <taxon>Propionibacteriales</taxon>
        <taxon>Nocardioidaceae</taxon>
        <taxon>Nocardioides</taxon>
    </lineage>
</organism>
<dbReference type="InterPro" id="IPR032710">
    <property type="entry name" value="NTF2-like_dom_sf"/>
</dbReference>
<name>A0A7Y9UNV0_9ACTN</name>
<evidence type="ECO:0000313" key="2">
    <source>
        <dbReference type="EMBL" id="NYG58933.1"/>
    </source>
</evidence>
<comment type="caution">
    <text evidence="2">The sequence shown here is derived from an EMBL/GenBank/DDBJ whole genome shotgun (WGS) entry which is preliminary data.</text>
</comment>
<accession>A0A7Y9UNV0</accession>
<feature type="domain" description="SnoaL-like" evidence="1">
    <location>
        <begin position="19"/>
        <end position="141"/>
    </location>
</feature>
<dbReference type="GO" id="GO:0016853">
    <property type="term" value="F:isomerase activity"/>
    <property type="evidence" value="ECO:0007669"/>
    <property type="project" value="UniProtKB-KW"/>
</dbReference>
<protein>
    <submittedName>
        <fullName evidence="2">Ketosteroid isomerase-like protein</fullName>
    </submittedName>
</protein>
<keyword evidence="2" id="KW-0413">Isomerase</keyword>
<gene>
    <name evidence="2" type="ORF">BJ980_001856</name>
</gene>
<dbReference type="SUPFAM" id="SSF54427">
    <property type="entry name" value="NTF2-like"/>
    <property type="match status" value="1"/>
</dbReference>